<keyword evidence="2" id="KW-0472">Membrane</keyword>
<keyword evidence="2" id="KW-1133">Transmembrane helix</keyword>
<reference evidence="3" key="1">
    <citation type="submission" date="2020-01" db="EMBL/GenBank/DDBJ databases">
        <title>Identification and distribution of gene clusters putatively required for synthesis of sphingolipid metabolism inhibitors in phylogenetically diverse species of the filamentous fungus Fusarium.</title>
        <authorList>
            <person name="Kim H.-S."/>
            <person name="Busman M."/>
            <person name="Brown D.W."/>
            <person name="Divon H."/>
            <person name="Uhlig S."/>
            <person name="Proctor R.H."/>
        </authorList>
    </citation>
    <scope>NUCLEOTIDE SEQUENCE</scope>
    <source>
        <strain evidence="3">NRRL 53441</strain>
    </source>
</reference>
<name>A0A8H4NU99_9HYPO</name>
<accession>A0A8H4NU99</accession>
<keyword evidence="4" id="KW-1185">Reference proteome</keyword>
<protein>
    <submittedName>
        <fullName evidence="3">Uncharacterized protein</fullName>
    </submittedName>
</protein>
<comment type="caution">
    <text evidence="3">The sequence shown here is derived from an EMBL/GenBank/DDBJ whole genome shotgun (WGS) entry which is preliminary data.</text>
</comment>
<feature type="transmembrane region" description="Helical" evidence="2">
    <location>
        <begin position="15"/>
        <end position="37"/>
    </location>
</feature>
<gene>
    <name evidence="3" type="ORF">F53441_5576</name>
</gene>
<proteinExistence type="predicted"/>
<keyword evidence="2" id="KW-0812">Transmembrane</keyword>
<evidence type="ECO:0000256" key="2">
    <source>
        <dbReference type="SAM" id="Phobius"/>
    </source>
</evidence>
<dbReference type="Proteomes" id="UP000605986">
    <property type="component" value="Unassembled WGS sequence"/>
</dbReference>
<organism evidence="3 4">
    <name type="scientific">Fusarium austroafricanum</name>
    <dbReference type="NCBI Taxonomy" id="2364996"/>
    <lineage>
        <taxon>Eukaryota</taxon>
        <taxon>Fungi</taxon>
        <taxon>Dikarya</taxon>
        <taxon>Ascomycota</taxon>
        <taxon>Pezizomycotina</taxon>
        <taxon>Sordariomycetes</taxon>
        <taxon>Hypocreomycetidae</taxon>
        <taxon>Hypocreales</taxon>
        <taxon>Nectriaceae</taxon>
        <taxon>Fusarium</taxon>
        <taxon>Fusarium concolor species complex</taxon>
    </lineage>
</organism>
<dbReference type="EMBL" id="JAADJG010000218">
    <property type="protein sequence ID" value="KAF4451484.1"/>
    <property type="molecule type" value="Genomic_DNA"/>
</dbReference>
<sequence>MAENTLHNRMTDKHVVVTIAIACVTIFLIFLAGALYCTWRDRSKARSNTRGRERGDSPTDSEVGYENIRGPDGADNGPEHEMHPLTASTRERHGHAHN</sequence>
<feature type="compositionally biased region" description="Basic and acidic residues" evidence="1">
    <location>
        <begin position="43"/>
        <end position="57"/>
    </location>
</feature>
<evidence type="ECO:0000313" key="4">
    <source>
        <dbReference type="Proteomes" id="UP000605986"/>
    </source>
</evidence>
<evidence type="ECO:0000256" key="1">
    <source>
        <dbReference type="SAM" id="MobiDB-lite"/>
    </source>
</evidence>
<dbReference type="AlphaFoldDB" id="A0A8H4NU99"/>
<feature type="region of interest" description="Disordered" evidence="1">
    <location>
        <begin position="43"/>
        <end position="98"/>
    </location>
</feature>
<evidence type="ECO:0000313" key="3">
    <source>
        <dbReference type="EMBL" id="KAF4451484.1"/>
    </source>
</evidence>